<keyword evidence="2" id="KW-0472">Membrane</keyword>
<evidence type="ECO:0000313" key="4">
    <source>
        <dbReference type="Proteomes" id="UP000322159"/>
    </source>
</evidence>
<gene>
    <name evidence="3" type="ORF">FLP23_09945</name>
</gene>
<feature type="compositionally biased region" description="Low complexity" evidence="1">
    <location>
        <begin position="245"/>
        <end position="259"/>
    </location>
</feature>
<feature type="compositionally biased region" description="Low complexity" evidence="1">
    <location>
        <begin position="213"/>
        <end position="223"/>
    </location>
</feature>
<dbReference type="AlphaFoldDB" id="A0A5C1Y9E2"/>
<feature type="region of interest" description="Disordered" evidence="1">
    <location>
        <begin position="245"/>
        <end position="297"/>
    </location>
</feature>
<reference evidence="3 4" key="1">
    <citation type="submission" date="2019-09" db="EMBL/GenBank/DDBJ databases">
        <title>Genome sequencing of strain KACC 19322.</title>
        <authorList>
            <person name="Heo J."/>
            <person name="Kim S.-J."/>
            <person name="Kim J.-S."/>
            <person name="Hong S.-B."/>
            <person name="Kwon S.-W."/>
        </authorList>
    </citation>
    <scope>NUCLEOTIDE SEQUENCE [LARGE SCALE GENOMIC DNA]</scope>
    <source>
        <strain evidence="3 4">KACC 19322</strain>
    </source>
</reference>
<name>A0A5C1Y9E2_9MICO</name>
<dbReference type="Proteomes" id="UP000322159">
    <property type="component" value="Chromosome"/>
</dbReference>
<dbReference type="RefSeq" id="WP_149325717.1">
    <property type="nucleotide sequence ID" value="NZ_CP043504.1"/>
</dbReference>
<feature type="transmembrane region" description="Helical" evidence="2">
    <location>
        <begin position="7"/>
        <end position="29"/>
    </location>
</feature>
<keyword evidence="4" id="KW-1185">Reference proteome</keyword>
<organism evidence="3 4">
    <name type="scientific">Protaetiibacter larvae</name>
    <dbReference type="NCBI Taxonomy" id="2592654"/>
    <lineage>
        <taxon>Bacteria</taxon>
        <taxon>Bacillati</taxon>
        <taxon>Actinomycetota</taxon>
        <taxon>Actinomycetes</taxon>
        <taxon>Micrococcales</taxon>
        <taxon>Microbacteriaceae</taxon>
        <taxon>Protaetiibacter</taxon>
    </lineage>
</organism>
<proteinExistence type="predicted"/>
<keyword evidence="2" id="KW-0812">Transmembrane</keyword>
<evidence type="ECO:0000313" key="3">
    <source>
        <dbReference type="EMBL" id="QEO10300.1"/>
    </source>
</evidence>
<feature type="transmembrane region" description="Helical" evidence="2">
    <location>
        <begin position="66"/>
        <end position="88"/>
    </location>
</feature>
<dbReference type="KEGG" id="lyk:FLP23_09945"/>
<evidence type="ECO:0000256" key="1">
    <source>
        <dbReference type="SAM" id="MobiDB-lite"/>
    </source>
</evidence>
<dbReference type="EMBL" id="CP043504">
    <property type="protein sequence ID" value="QEO10300.1"/>
    <property type="molecule type" value="Genomic_DNA"/>
</dbReference>
<keyword evidence="2" id="KW-1133">Transmembrane helix</keyword>
<sequence>MGVGVKGFGVFVIIVGVLALAGGVALGFLPVSYDPIGDPIDCGSFVATAWAGGTLYTACLPALFSYAWMIPTAGLAGIVLVLIGALLMQSGRIRELRNTLAYARTSQGGVGAGSTRTLSGNGVPVGTSSGGVTSSAQASYAAQLGYTRAATAAVRAPETPGYGSTPGTLVTPSATYAAPPIPAPTGPEPHAFATMAPPAPEPAMHPSLPPQQAPAAAQPAYQGQTLHPQQVPAQAGYAHAAPEPAYPAAAQPGQPPQFATHETPQAAHPHHAESVPGGFVQPGSGFVPQSGHAVPAY</sequence>
<feature type="region of interest" description="Disordered" evidence="1">
    <location>
        <begin position="182"/>
        <end position="223"/>
    </location>
</feature>
<accession>A0A5C1Y9E2</accession>
<protein>
    <submittedName>
        <fullName evidence="3">Uncharacterized protein</fullName>
    </submittedName>
</protein>
<evidence type="ECO:0000256" key="2">
    <source>
        <dbReference type="SAM" id="Phobius"/>
    </source>
</evidence>
<feature type="compositionally biased region" description="Pro residues" evidence="1">
    <location>
        <begin position="197"/>
        <end position="212"/>
    </location>
</feature>